<dbReference type="AlphaFoldDB" id="A0A0R3MZJ8"/>
<proteinExistence type="predicted"/>
<keyword evidence="3" id="KW-1185">Reference proteome</keyword>
<evidence type="ECO:0000259" key="1">
    <source>
        <dbReference type="Pfam" id="PF16289"/>
    </source>
</evidence>
<evidence type="ECO:0000313" key="2">
    <source>
        <dbReference type="EMBL" id="KRR23599.1"/>
    </source>
</evidence>
<dbReference type="Proteomes" id="UP000052023">
    <property type="component" value="Unassembled WGS sequence"/>
</dbReference>
<gene>
    <name evidence="2" type="ORF">CQ13_06105</name>
</gene>
<comment type="caution">
    <text evidence="2">The sequence shown here is derived from an EMBL/GenBank/DDBJ whole genome shotgun (WGS) entry which is preliminary data.</text>
</comment>
<dbReference type="InterPro" id="IPR032557">
    <property type="entry name" value="DUF4935"/>
</dbReference>
<sequence>MIVDGTIIFGRLRLYNLRESREFSWTGGLSMTKLSAYAVVLDANVWVAERLLQSSIGNALIYALSGAKASIGLPEVVEREVNRVLPEMAERAVSLIGRETALLRQLSGHKLLFTGPTTLAIKEGMEERWKQLAGLIVRVPFSHEQAQSALDRIIASVPPCGSNNEQFRDCCIWLAALALAEDREVHLVTQDAAFYEGRKPSQGLARALQDELELKSRRVHIHPTVRDFLTSLGSTAAVVDEAEIGDAIIQSVTPHAREIAAEKGKFALGAPVSKPKIKGFATPKSALVAVSFEVAFAMEGIEEDGDGPLTLTARLSLEGACSYDPRSHAVTDVEIRSWSKSIDNSRFTTGTVSPSARELQQYSPERMRVIT</sequence>
<evidence type="ECO:0000313" key="3">
    <source>
        <dbReference type="Proteomes" id="UP000052023"/>
    </source>
</evidence>
<accession>A0A0R3MZJ8</accession>
<dbReference type="EMBL" id="LLYA01000159">
    <property type="protein sequence ID" value="KRR23599.1"/>
    <property type="molecule type" value="Genomic_DNA"/>
</dbReference>
<reference evidence="2 3" key="1">
    <citation type="submission" date="2014-03" db="EMBL/GenBank/DDBJ databases">
        <title>Bradyrhizobium valentinum sp. nov., isolated from effective nodules of Lupinus mariae-josephae, a lupine endemic of basic-lime soils in Eastern Spain.</title>
        <authorList>
            <person name="Duran D."/>
            <person name="Rey L."/>
            <person name="Navarro A."/>
            <person name="Busquets A."/>
            <person name="Imperial J."/>
            <person name="Ruiz-Argueso T."/>
        </authorList>
    </citation>
    <scope>NUCLEOTIDE SEQUENCE [LARGE SCALE GENOMIC DNA]</scope>
    <source>
        <strain evidence="2 3">Ro19</strain>
    </source>
</reference>
<protein>
    <recommendedName>
        <fullName evidence="1">DUF4935 domain-containing protein</fullName>
    </recommendedName>
</protein>
<organism evidence="2 3">
    <name type="scientific">Bradyrhizobium retamae</name>
    <dbReference type="NCBI Taxonomy" id="1300035"/>
    <lineage>
        <taxon>Bacteria</taxon>
        <taxon>Pseudomonadati</taxon>
        <taxon>Pseudomonadota</taxon>
        <taxon>Alphaproteobacteria</taxon>
        <taxon>Hyphomicrobiales</taxon>
        <taxon>Nitrobacteraceae</taxon>
        <taxon>Bradyrhizobium</taxon>
    </lineage>
</organism>
<feature type="domain" description="DUF4935" evidence="1">
    <location>
        <begin position="39"/>
        <end position="194"/>
    </location>
</feature>
<name>A0A0R3MZJ8_9BRAD</name>
<dbReference type="Pfam" id="PF16289">
    <property type="entry name" value="PIN_12"/>
    <property type="match status" value="1"/>
</dbReference>